<name>A0A562QXX0_9BRAD</name>
<accession>A0A562QXX0</accession>
<proteinExistence type="predicted"/>
<dbReference type="AlphaFoldDB" id="A0A562QXX0"/>
<gene>
    <name evidence="1" type="ORF">IQ16_06990</name>
</gene>
<organism evidence="1 2">
    <name type="scientific">Bradyrhizobium huanghuaihaiense</name>
    <dbReference type="NCBI Taxonomy" id="990078"/>
    <lineage>
        <taxon>Bacteria</taxon>
        <taxon>Pseudomonadati</taxon>
        <taxon>Pseudomonadota</taxon>
        <taxon>Alphaproteobacteria</taxon>
        <taxon>Hyphomicrobiales</taxon>
        <taxon>Nitrobacteraceae</taxon>
        <taxon>Bradyrhizobium</taxon>
    </lineage>
</organism>
<keyword evidence="2" id="KW-1185">Reference proteome</keyword>
<sequence length="125" mass="13850">MTKRVLAIGIEPGVADYSTFPQLTPDLVRNYIEAQLLRLRDRGFEVTSCLIDLDAAAEAGVAAALREERFDCIVIGAGLREPKERLLLFEKVLNLVHRLAPEAAICFNSTPADTAEAVQRWVEPE</sequence>
<dbReference type="EMBL" id="VLLA01000024">
    <property type="protein sequence ID" value="TWI61688.1"/>
    <property type="molecule type" value="Genomic_DNA"/>
</dbReference>
<comment type="caution">
    <text evidence="1">The sequence shown here is derived from an EMBL/GenBank/DDBJ whole genome shotgun (WGS) entry which is preliminary data.</text>
</comment>
<protein>
    <submittedName>
        <fullName evidence="1">Uncharacterized protein</fullName>
    </submittedName>
</protein>
<reference evidence="1 2" key="1">
    <citation type="journal article" date="2015" name="Stand. Genomic Sci.">
        <title>Genomic Encyclopedia of Bacterial and Archaeal Type Strains, Phase III: the genomes of soil and plant-associated and newly described type strains.</title>
        <authorList>
            <person name="Whitman W.B."/>
            <person name="Woyke T."/>
            <person name="Klenk H.P."/>
            <person name="Zhou Y."/>
            <person name="Lilburn T.G."/>
            <person name="Beck B.J."/>
            <person name="De Vos P."/>
            <person name="Vandamme P."/>
            <person name="Eisen J.A."/>
            <person name="Garrity G."/>
            <person name="Hugenholtz P."/>
            <person name="Kyrpides N.C."/>
        </authorList>
    </citation>
    <scope>NUCLEOTIDE SEQUENCE [LARGE SCALE GENOMIC DNA]</scope>
    <source>
        <strain evidence="1 2">CGMCC 1.10948</strain>
    </source>
</reference>
<dbReference type="OrthoDB" id="1495085at2"/>
<evidence type="ECO:0000313" key="1">
    <source>
        <dbReference type="EMBL" id="TWI61688.1"/>
    </source>
</evidence>
<evidence type="ECO:0000313" key="2">
    <source>
        <dbReference type="Proteomes" id="UP000316291"/>
    </source>
</evidence>
<dbReference type="Proteomes" id="UP000316291">
    <property type="component" value="Unassembled WGS sequence"/>
</dbReference>
<dbReference type="RefSeq" id="WP_018644081.1">
    <property type="nucleotide sequence ID" value="NZ_VLLA01000024.1"/>
</dbReference>